<dbReference type="GO" id="GO:0030170">
    <property type="term" value="F:pyridoxal phosphate binding"/>
    <property type="evidence" value="ECO:0007669"/>
    <property type="project" value="InterPro"/>
</dbReference>
<evidence type="ECO:0000256" key="5">
    <source>
        <dbReference type="RuleBase" id="RU362118"/>
    </source>
</evidence>
<evidence type="ECO:0000256" key="1">
    <source>
        <dbReference type="ARBA" id="ARBA00001933"/>
    </source>
</evidence>
<dbReference type="PANTHER" id="PTHR42699:SF1">
    <property type="entry name" value="CYSTATHIONINE GAMMA-SYNTHASE-RELATED"/>
    <property type="match status" value="1"/>
</dbReference>
<dbReference type="Proteomes" id="UP000214365">
    <property type="component" value="Unassembled WGS sequence"/>
</dbReference>
<evidence type="ECO:0008006" key="8">
    <source>
        <dbReference type="Google" id="ProtNLM"/>
    </source>
</evidence>
<gene>
    <name evidence="6" type="ORF">UA08_02331</name>
</gene>
<dbReference type="EMBL" id="LFMY01000003">
    <property type="protein sequence ID" value="OKL61713.1"/>
    <property type="molecule type" value="Genomic_DNA"/>
</dbReference>
<reference evidence="6 7" key="1">
    <citation type="submission" date="2015-06" db="EMBL/GenBank/DDBJ databases">
        <title>Talaromyces atroroseus IBT 11181 draft genome.</title>
        <authorList>
            <person name="Rasmussen K.B."/>
            <person name="Rasmussen S."/>
            <person name="Petersen B."/>
            <person name="Sicheritz-Ponten T."/>
            <person name="Mortensen U.H."/>
            <person name="Thrane U."/>
        </authorList>
    </citation>
    <scope>NUCLEOTIDE SEQUENCE [LARGE SCALE GENOMIC DNA]</scope>
    <source>
        <strain evidence="6 7">IBT 11181</strain>
    </source>
</reference>
<dbReference type="GO" id="GO:0003962">
    <property type="term" value="F:cystathionine gamma-synthase activity"/>
    <property type="evidence" value="ECO:0007669"/>
    <property type="project" value="TreeGrafter"/>
</dbReference>
<comment type="caution">
    <text evidence="6">The sequence shown here is derived from an EMBL/GenBank/DDBJ whole genome shotgun (WGS) entry which is preliminary data.</text>
</comment>
<protein>
    <recommendedName>
        <fullName evidence="8">Cystathionine gamma-synthase</fullName>
    </recommendedName>
</protein>
<dbReference type="RefSeq" id="XP_020121834.1">
    <property type="nucleotide sequence ID" value="XM_020264362.1"/>
</dbReference>
<comment type="similarity">
    <text evidence="4">Belongs to the trans-sulfuration enzymes family. MET7 subfamily.</text>
</comment>
<dbReference type="InterPro" id="IPR015422">
    <property type="entry name" value="PyrdxlP-dep_Trfase_small"/>
</dbReference>
<name>A0A225AQE0_TALAT</name>
<comment type="pathway">
    <text evidence="3">Amino-acid biosynthesis; L-methionine biosynthesis via de novo pathway.</text>
</comment>
<evidence type="ECO:0000256" key="4">
    <source>
        <dbReference type="ARBA" id="ARBA00061376"/>
    </source>
</evidence>
<dbReference type="FunFam" id="3.90.1150.10:FF:000063">
    <property type="entry name" value="Probable cystathionine gamma-synthase"/>
    <property type="match status" value="1"/>
</dbReference>
<keyword evidence="7" id="KW-1185">Reference proteome</keyword>
<evidence type="ECO:0000313" key="6">
    <source>
        <dbReference type="EMBL" id="OKL61713.1"/>
    </source>
</evidence>
<evidence type="ECO:0000256" key="3">
    <source>
        <dbReference type="ARBA" id="ARBA00034478"/>
    </source>
</evidence>
<keyword evidence="2 5" id="KW-0663">Pyridoxal phosphate</keyword>
<proteinExistence type="inferred from homology"/>
<dbReference type="AlphaFoldDB" id="A0A225AQE0"/>
<sequence length="504" mass="55703">MRQQVGDSLPPGDFYLLEYKKATACNSGRKDLSTSSGPLPSHLQLGLLLPTYRTAIACLTYFHGVGSTDSEIILYTFTGDIVNVKEEYIPSEEAPDRQLYAVTYPETFASQGKAFWQHTGAGISSRCAVYWLEHAPFLKNKKFAQGTPAELPLEDGNRSAIMIRERIANSLSSQVEDVTLYPTGMSAISNTSLAVRSLHSGENGLHRVAIFGFLYVDTFKVLSKIHGMKCCLYGHGSPEDLDKLETDLNGGLFVDALYTEFPGNPLLRSPDLERLHKLSRKHGFVLVVDDTVCTAVNVALFPYCDIICTSLTKMFSGGCNVMGGSSTLNQQSPWYARLKSAFSKQTREPYFPLDAMVMEKNSRDFRERVLKASTNTEMVVDILKDHQCVEQVFYPKGSSSEHIYNKFRRSEGGYGFLVSIRFVAPEAAIAFHDALDVAKGPSLGTNFTLCCAYTLLAHYSELDWAAQYGVVEHLVRISVGVESQSHLRDVVNKALTAAEKAIAT</sequence>
<dbReference type="Gene3D" id="3.40.640.10">
    <property type="entry name" value="Type I PLP-dependent aspartate aminotransferase-like (Major domain)"/>
    <property type="match status" value="1"/>
</dbReference>
<dbReference type="InterPro" id="IPR000277">
    <property type="entry name" value="Cys/Met-Metab_PyrdxlP-dep_enz"/>
</dbReference>
<dbReference type="STRING" id="1441469.A0A225AQE0"/>
<accession>A0A225AQE0</accession>
<dbReference type="OrthoDB" id="10047078at2759"/>
<dbReference type="PANTHER" id="PTHR42699">
    <property type="match status" value="1"/>
</dbReference>
<evidence type="ECO:0000313" key="7">
    <source>
        <dbReference type="Proteomes" id="UP000214365"/>
    </source>
</evidence>
<dbReference type="InterPro" id="IPR051750">
    <property type="entry name" value="Trans-sulfuration_enzymes"/>
</dbReference>
<dbReference type="InterPro" id="IPR015421">
    <property type="entry name" value="PyrdxlP-dep_Trfase_major"/>
</dbReference>
<evidence type="ECO:0000256" key="2">
    <source>
        <dbReference type="ARBA" id="ARBA00022898"/>
    </source>
</evidence>
<dbReference type="SUPFAM" id="SSF53383">
    <property type="entry name" value="PLP-dependent transferases"/>
    <property type="match status" value="1"/>
</dbReference>
<dbReference type="InterPro" id="IPR015424">
    <property type="entry name" value="PyrdxlP-dep_Trfase"/>
</dbReference>
<dbReference type="Gene3D" id="3.90.1150.10">
    <property type="entry name" value="Aspartate Aminotransferase, domain 1"/>
    <property type="match status" value="1"/>
</dbReference>
<dbReference type="Pfam" id="PF01053">
    <property type="entry name" value="Cys_Met_Meta_PP"/>
    <property type="match status" value="1"/>
</dbReference>
<comment type="cofactor">
    <cofactor evidence="1 5">
        <name>pyridoxal 5'-phosphate</name>
        <dbReference type="ChEBI" id="CHEBI:597326"/>
    </cofactor>
</comment>
<dbReference type="GO" id="GO:0019346">
    <property type="term" value="P:transsulfuration"/>
    <property type="evidence" value="ECO:0007669"/>
    <property type="project" value="InterPro"/>
</dbReference>
<organism evidence="6 7">
    <name type="scientific">Talaromyces atroroseus</name>
    <dbReference type="NCBI Taxonomy" id="1441469"/>
    <lineage>
        <taxon>Eukaryota</taxon>
        <taxon>Fungi</taxon>
        <taxon>Dikarya</taxon>
        <taxon>Ascomycota</taxon>
        <taxon>Pezizomycotina</taxon>
        <taxon>Eurotiomycetes</taxon>
        <taxon>Eurotiomycetidae</taxon>
        <taxon>Eurotiales</taxon>
        <taxon>Trichocomaceae</taxon>
        <taxon>Talaromyces</taxon>
        <taxon>Talaromyces sect. Trachyspermi</taxon>
    </lineage>
</organism>
<dbReference type="GeneID" id="31002086"/>